<dbReference type="Gene3D" id="3.40.50.1820">
    <property type="entry name" value="alpha/beta hydrolase"/>
    <property type="match status" value="1"/>
</dbReference>
<dbReference type="PANTHER" id="PTHR11247:SF8">
    <property type="entry name" value="PALMITOYL-PROTEIN THIOESTERASE 1"/>
    <property type="match status" value="1"/>
</dbReference>
<evidence type="ECO:0000256" key="5">
    <source>
        <dbReference type="ARBA" id="ARBA00023157"/>
    </source>
</evidence>
<feature type="signal peptide" evidence="8">
    <location>
        <begin position="1"/>
        <end position="20"/>
    </location>
</feature>
<keyword evidence="3 8" id="KW-0732">Signal</keyword>
<dbReference type="InterPro" id="IPR029058">
    <property type="entry name" value="AB_hydrolase_fold"/>
</dbReference>
<dbReference type="PRINTS" id="PR00414">
    <property type="entry name" value="PPTHIESTRASE"/>
</dbReference>
<comment type="caution">
    <text evidence="9">The sequence shown here is derived from an EMBL/GenBank/DDBJ whole genome shotgun (WGS) entry which is preliminary data.</text>
</comment>
<name>A0ABQ8F650_9FUNG</name>
<dbReference type="PANTHER" id="PTHR11247">
    <property type="entry name" value="PALMITOYL-PROTEIN THIOESTERASE/DOLICHYLDIPHOSPHATASE 1"/>
    <property type="match status" value="1"/>
</dbReference>
<dbReference type="Pfam" id="PF02089">
    <property type="entry name" value="Palm_thioest"/>
    <property type="match status" value="1"/>
</dbReference>
<dbReference type="Proteomes" id="UP001648503">
    <property type="component" value="Unassembled WGS sequence"/>
</dbReference>
<evidence type="ECO:0000313" key="10">
    <source>
        <dbReference type="Proteomes" id="UP001648503"/>
    </source>
</evidence>
<reference evidence="9 10" key="1">
    <citation type="submission" date="2021-02" db="EMBL/GenBank/DDBJ databases">
        <title>Variation within the Batrachochytrium salamandrivorans European outbreak.</title>
        <authorList>
            <person name="Kelly M."/>
            <person name="Pasmans F."/>
            <person name="Shea T.P."/>
            <person name="Munoz J.F."/>
            <person name="Carranza S."/>
            <person name="Cuomo C.A."/>
            <person name="Martel A."/>
        </authorList>
    </citation>
    <scope>NUCLEOTIDE SEQUENCE [LARGE SCALE GENOMIC DNA]</scope>
    <source>
        <strain evidence="9 10">AMFP18/2</strain>
    </source>
</reference>
<proteinExistence type="predicted"/>
<evidence type="ECO:0000313" key="9">
    <source>
        <dbReference type="EMBL" id="KAH6592907.1"/>
    </source>
</evidence>
<dbReference type="EMBL" id="JAFCIX010000365">
    <property type="protein sequence ID" value="KAH6592907.1"/>
    <property type="molecule type" value="Genomic_DNA"/>
</dbReference>
<evidence type="ECO:0000256" key="8">
    <source>
        <dbReference type="SAM" id="SignalP"/>
    </source>
</evidence>
<gene>
    <name evidence="9" type="ORF">BASA50_007745</name>
</gene>
<evidence type="ECO:0000256" key="1">
    <source>
        <dbReference type="ARBA" id="ARBA00012423"/>
    </source>
</evidence>
<keyword evidence="10" id="KW-1185">Reference proteome</keyword>
<evidence type="ECO:0000256" key="4">
    <source>
        <dbReference type="ARBA" id="ARBA00022801"/>
    </source>
</evidence>
<evidence type="ECO:0000256" key="3">
    <source>
        <dbReference type="ARBA" id="ARBA00022729"/>
    </source>
</evidence>
<dbReference type="SUPFAM" id="SSF53474">
    <property type="entry name" value="alpha/beta-Hydrolases"/>
    <property type="match status" value="1"/>
</dbReference>
<keyword evidence="6" id="KW-0325">Glycoprotein</keyword>
<dbReference type="EC" id="3.1.2.22" evidence="1"/>
<dbReference type="InterPro" id="IPR002472">
    <property type="entry name" value="Palm_thioest"/>
</dbReference>
<evidence type="ECO:0000256" key="7">
    <source>
        <dbReference type="ARBA" id="ARBA00031934"/>
    </source>
</evidence>
<evidence type="ECO:0000256" key="2">
    <source>
        <dbReference type="ARBA" id="ARBA00014212"/>
    </source>
</evidence>
<protein>
    <recommendedName>
        <fullName evidence="2">Palmitoyl-protein thioesterase 1</fullName>
        <ecNumber evidence="1">3.1.2.22</ecNumber>
    </recommendedName>
    <alternativeName>
        <fullName evidence="7">Palmitoyl-protein hydrolase 1</fullName>
    </alternativeName>
</protein>
<keyword evidence="4" id="KW-0378">Hydrolase</keyword>
<organism evidence="9 10">
    <name type="scientific">Batrachochytrium salamandrivorans</name>
    <dbReference type="NCBI Taxonomy" id="1357716"/>
    <lineage>
        <taxon>Eukaryota</taxon>
        <taxon>Fungi</taxon>
        <taxon>Fungi incertae sedis</taxon>
        <taxon>Chytridiomycota</taxon>
        <taxon>Chytridiomycota incertae sedis</taxon>
        <taxon>Chytridiomycetes</taxon>
        <taxon>Rhizophydiales</taxon>
        <taxon>Rhizophydiales incertae sedis</taxon>
        <taxon>Batrachochytrium</taxon>
    </lineage>
</organism>
<sequence length="339" mass="37681">MTKLLLLLLFRLSMPSAILAGGSVLHTPLSQSLPQVLPSSQQLLQPPLPQNEPLYRPIVFWHGMGDSCCNPESLGRLVATAQRILPGVFVHSVQLGSTLEQDKEASFFGVVNDQIQQACEQIQQIPELAHGFNAVGLSQGGLFLRAVAQQCDSVPQMHTLITFGSPHGGVSDVPNCIDSADASCVLMRSIIRTGVYWPWIQRKVVQAQYFKQYTHLDQYLEKSAFLADINNEREGATHSAYAHRIKRLDKLILVQFENDTMVVPKETAWFSYYNADGVLLPLQEQPVYTHDLLGLKALDLAGRLDFISLPGNHLHLPENTFEDLLSTYFSEDVSSLLDS</sequence>
<keyword evidence="5" id="KW-1015">Disulfide bond</keyword>
<evidence type="ECO:0000256" key="6">
    <source>
        <dbReference type="ARBA" id="ARBA00023180"/>
    </source>
</evidence>
<accession>A0ABQ8F650</accession>
<feature type="chain" id="PRO_5046381426" description="Palmitoyl-protein thioesterase 1" evidence="8">
    <location>
        <begin position="21"/>
        <end position="339"/>
    </location>
</feature>